<dbReference type="EMBL" id="AP019377">
    <property type="protein sequence ID" value="BBH94239.1"/>
    <property type="molecule type" value="Genomic_DNA"/>
</dbReference>
<name>A0A455T4A6_9CHLR</name>
<dbReference type="AlphaFoldDB" id="A0A455T4A6"/>
<gene>
    <name evidence="2" type="ORF">KTA_24380</name>
</gene>
<dbReference type="SMART" id="SM00271">
    <property type="entry name" value="DnaJ"/>
    <property type="match status" value="1"/>
</dbReference>
<dbReference type="InterPro" id="IPR036869">
    <property type="entry name" value="J_dom_sf"/>
</dbReference>
<dbReference type="SUPFAM" id="SSF46565">
    <property type="entry name" value="Chaperone J-domain"/>
    <property type="match status" value="1"/>
</dbReference>
<protein>
    <recommendedName>
        <fullName evidence="1">J domain-containing protein</fullName>
    </recommendedName>
</protein>
<evidence type="ECO:0000259" key="1">
    <source>
        <dbReference type="PROSITE" id="PS50076"/>
    </source>
</evidence>
<dbReference type="CDD" id="cd06257">
    <property type="entry name" value="DnaJ"/>
    <property type="match status" value="1"/>
</dbReference>
<organism evidence="2">
    <name type="scientific">Thermogemmatispora argillosa</name>
    <dbReference type="NCBI Taxonomy" id="2045280"/>
    <lineage>
        <taxon>Bacteria</taxon>
        <taxon>Bacillati</taxon>
        <taxon>Chloroflexota</taxon>
        <taxon>Ktedonobacteria</taxon>
        <taxon>Thermogemmatisporales</taxon>
        <taxon>Thermogemmatisporaceae</taxon>
        <taxon>Thermogemmatispora</taxon>
    </lineage>
</organism>
<evidence type="ECO:0000313" key="2">
    <source>
        <dbReference type="EMBL" id="BBH94239.1"/>
    </source>
</evidence>
<feature type="domain" description="J" evidence="1">
    <location>
        <begin position="3"/>
        <end position="74"/>
    </location>
</feature>
<dbReference type="PANTHER" id="PTHR24074">
    <property type="entry name" value="CO-CHAPERONE PROTEIN DJLA"/>
    <property type="match status" value="1"/>
</dbReference>
<dbReference type="PROSITE" id="PS50076">
    <property type="entry name" value="DNAJ_2"/>
    <property type="match status" value="1"/>
</dbReference>
<dbReference type="Pfam" id="PF00226">
    <property type="entry name" value="DnaJ"/>
    <property type="match status" value="1"/>
</dbReference>
<dbReference type="PRINTS" id="PR00625">
    <property type="entry name" value="JDOMAIN"/>
</dbReference>
<proteinExistence type="predicted"/>
<dbReference type="InterPro" id="IPR001623">
    <property type="entry name" value="DnaJ_domain"/>
</dbReference>
<reference evidence="2" key="1">
    <citation type="submission" date="2018-12" db="EMBL/GenBank/DDBJ databases">
        <title>Novel natural products biosynthetic potential of the class Ktedonobacteria.</title>
        <authorList>
            <person name="Zheng Y."/>
            <person name="Saitou A."/>
            <person name="Wang C.M."/>
            <person name="Toyoda A."/>
            <person name="Minakuchi Y."/>
            <person name="Sekiguchi Y."/>
            <person name="Ueda K."/>
            <person name="Takano H."/>
            <person name="Sakai Y."/>
            <person name="Yokota A."/>
            <person name="Yabe S."/>
        </authorList>
    </citation>
    <scope>NUCLEOTIDE SEQUENCE</scope>
    <source>
        <strain evidence="2">A3-2</strain>
    </source>
</reference>
<accession>A0A455T4A6</accession>
<dbReference type="InterPro" id="IPR050817">
    <property type="entry name" value="DjlA_DnaK_co-chaperone"/>
</dbReference>
<sequence>MQDYYSILGVAPTASPEEIRRAYLRLVRRYHPDANHAAAVPGLQSMHEQQMKLINEAYEVLGDPRRRAAYDVHRAAELRVRALREARLKYQAQVGNKQGSSTEMTWLEGLVGFVRELKRSLRED</sequence>
<dbReference type="Gene3D" id="1.10.287.110">
    <property type="entry name" value="DnaJ domain"/>
    <property type="match status" value="1"/>
</dbReference>